<dbReference type="AlphaFoldDB" id="A0A2K8P6E6"/>
<organism evidence="2 3">
    <name type="scientific">Streptomyces lavendulae subsp. lavendulae</name>
    <dbReference type="NCBI Taxonomy" id="58340"/>
    <lineage>
        <taxon>Bacteria</taxon>
        <taxon>Bacillati</taxon>
        <taxon>Actinomycetota</taxon>
        <taxon>Actinomycetes</taxon>
        <taxon>Kitasatosporales</taxon>
        <taxon>Streptomycetaceae</taxon>
        <taxon>Streptomyces</taxon>
    </lineage>
</organism>
<keyword evidence="1" id="KW-0812">Transmembrane</keyword>
<evidence type="ECO:0000313" key="2">
    <source>
        <dbReference type="EMBL" id="ATZ22286.1"/>
    </source>
</evidence>
<keyword evidence="1" id="KW-0472">Membrane</keyword>
<name>A0A2K8P6E6_STRLA</name>
<protein>
    <recommendedName>
        <fullName evidence="4">Lipoprotein</fullName>
    </recommendedName>
</protein>
<dbReference type="KEGG" id="slx:SLAV_01805"/>
<dbReference type="EMBL" id="CP024985">
    <property type="protein sequence ID" value="ATZ22286.1"/>
    <property type="molecule type" value="Genomic_DNA"/>
</dbReference>
<dbReference type="PROSITE" id="PS51257">
    <property type="entry name" value="PROKAR_LIPOPROTEIN"/>
    <property type="match status" value="1"/>
</dbReference>
<evidence type="ECO:0000313" key="3">
    <source>
        <dbReference type="Proteomes" id="UP000231791"/>
    </source>
</evidence>
<dbReference type="Proteomes" id="UP000231791">
    <property type="component" value="Chromosome"/>
</dbReference>
<evidence type="ECO:0000256" key="1">
    <source>
        <dbReference type="SAM" id="Phobius"/>
    </source>
</evidence>
<evidence type="ECO:0008006" key="4">
    <source>
        <dbReference type="Google" id="ProtNLM"/>
    </source>
</evidence>
<keyword evidence="1" id="KW-1133">Transmembrane helix</keyword>
<proteinExistence type="predicted"/>
<gene>
    <name evidence="2" type="ORF">SLAV_01805</name>
</gene>
<sequence>MGGRTVRTRGTGGSGFVAVLVAFVAVFVSGCWSPGAANVDPDALPGVYRDGETGGEIRLHVGGRFSAVGISKSDVRGRGSAAPVDFGGTWSATPSNFVYLEPDEVGGGRDMGDIQLYTASPRKVYLHPDVDGPVTLELVRVTGP</sequence>
<keyword evidence="3" id="KW-1185">Reference proteome</keyword>
<reference evidence="2 3" key="1">
    <citation type="submission" date="2017-11" db="EMBL/GenBank/DDBJ databases">
        <title>Complete genome sequence of Streptomyces lavendulae subsp. lavendulae CCM 3239 (formerly 'Streptomyces aureofaciens CCM 3239'), the producer of the angucycline-type antibiotic auricin.</title>
        <authorList>
            <person name="Busche T."/>
            <person name="Novakova R."/>
            <person name="Al'Dilaimi A."/>
            <person name="Homerova D."/>
            <person name="Feckova L."/>
            <person name="Rezuchova B."/>
            <person name="Mingyar E."/>
            <person name="Csolleiova D."/>
            <person name="Bekeova C."/>
            <person name="Winkler A."/>
            <person name="Sevcikova B."/>
            <person name="Kalinowski J."/>
            <person name="Kormanec J."/>
            <person name="Ruckert C."/>
        </authorList>
    </citation>
    <scope>NUCLEOTIDE SEQUENCE [LARGE SCALE GENOMIC DNA]</scope>
    <source>
        <strain evidence="2 3">CCM 3239</strain>
    </source>
</reference>
<feature type="transmembrane region" description="Helical" evidence="1">
    <location>
        <begin position="12"/>
        <end position="35"/>
    </location>
</feature>
<accession>A0A2K8P6E6</accession>